<evidence type="ECO:0000256" key="4">
    <source>
        <dbReference type="ARBA" id="ARBA00022801"/>
    </source>
</evidence>
<protein>
    <recommendedName>
        <fullName evidence="12">DNA 3'-5' helicase</fullName>
        <ecNumber evidence="12">5.6.2.4</ecNumber>
    </recommendedName>
</protein>
<keyword evidence="2" id="KW-0547">Nucleotide-binding</keyword>
<evidence type="ECO:0000256" key="6">
    <source>
        <dbReference type="ARBA" id="ARBA00022839"/>
    </source>
</evidence>
<dbReference type="RefSeq" id="WP_265420145.1">
    <property type="nucleotide sequence ID" value="NZ_CP093443.1"/>
</dbReference>
<evidence type="ECO:0000256" key="11">
    <source>
        <dbReference type="ARBA" id="ARBA00034617"/>
    </source>
</evidence>
<dbReference type="InterPro" id="IPR011604">
    <property type="entry name" value="PDDEXK-like_dom_sf"/>
</dbReference>
<keyword evidence="1" id="KW-0540">Nuclease</keyword>
<comment type="catalytic activity">
    <reaction evidence="13">
        <text>ATP + H2O = ADP + phosphate + H(+)</text>
        <dbReference type="Rhea" id="RHEA:13065"/>
        <dbReference type="ChEBI" id="CHEBI:15377"/>
        <dbReference type="ChEBI" id="CHEBI:15378"/>
        <dbReference type="ChEBI" id="CHEBI:30616"/>
        <dbReference type="ChEBI" id="CHEBI:43474"/>
        <dbReference type="ChEBI" id="CHEBI:456216"/>
        <dbReference type="EC" id="5.6.2.4"/>
    </reaction>
</comment>
<feature type="domain" description="UvrD-like helicase C-terminal" evidence="16">
    <location>
        <begin position="333"/>
        <end position="764"/>
    </location>
</feature>
<dbReference type="SUPFAM" id="SSF52980">
    <property type="entry name" value="Restriction endonuclease-like"/>
    <property type="match status" value="1"/>
</dbReference>
<evidence type="ECO:0000256" key="12">
    <source>
        <dbReference type="ARBA" id="ARBA00034808"/>
    </source>
</evidence>
<dbReference type="Gene3D" id="1.10.486.10">
    <property type="entry name" value="PCRA, domain 4"/>
    <property type="match status" value="1"/>
</dbReference>
<proteinExistence type="predicted"/>
<dbReference type="EC" id="5.6.2.4" evidence="12"/>
<accession>A0ABY5SSS8</accession>
<dbReference type="Proteomes" id="UP001064879">
    <property type="component" value="Chromosome"/>
</dbReference>
<dbReference type="GO" id="GO:0004386">
    <property type="term" value="F:helicase activity"/>
    <property type="evidence" value="ECO:0007669"/>
    <property type="project" value="UniProtKB-KW"/>
</dbReference>
<evidence type="ECO:0000256" key="3">
    <source>
        <dbReference type="ARBA" id="ARBA00022763"/>
    </source>
</evidence>
<dbReference type="Gene3D" id="3.40.50.300">
    <property type="entry name" value="P-loop containing nucleotide triphosphate hydrolases"/>
    <property type="match status" value="3"/>
</dbReference>
<evidence type="ECO:0000256" key="9">
    <source>
        <dbReference type="ARBA" id="ARBA00023204"/>
    </source>
</evidence>
<dbReference type="InterPro" id="IPR014016">
    <property type="entry name" value="UvrD-like_ATP-bd"/>
</dbReference>
<feature type="domain" description="PD-(D/E)XK endonuclease-like" evidence="15">
    <location>
        <begin position="873"/>
        <end position="1043"/>
    </location>
</feature>
<dbReference type="InterPro" id="IPR027417">
    <property type="entry name" value="P-loop_NTPase"/>
</dbReference>
<evidence type="ECO:0000256" key="8">
    <source>
        <dbReference type="ARBA" id="ARBA00023125"/>
    </source>
</evidence>
<keyword evidence="4" id="KW-0378">Hydrolase</keyword>
<evidence type="ECO:0000256" key="10">
    <source>
        <dbReference type="ARBA" id="ARBA00023235"/>
    </source>
</evidence>
<dbReference type="Pfam" id="PF13361">
    <property type="entry name" value="UvrD_C"/>
    <property type="match status" value="1"/>
</dbReference>
<comment type="catalytic activity">
    <reaction evidence="11">
        <text>Couples ATP hydrolysis with the unwinding of duplex DNA by translocating in the 3'-5' direction.</text>
        <dbReference type="EC" id="5.6.2.4"/>
    </reaction>
</comment>
<evidence type="ECO:0000256" key="1">
    <source>
        <dbReference type="ARBA" id="ARBA00022722"/>
    </source>
</evidence>
<gene>
    <name evidence="17" type="ORF">L1F31_08135</name>
</gene>
<dbReference type="PANTHER" id="PTHR11070">
    <property type="entry name" value="UVRD / RECB / PCRA DNA HELICASE FAMILY MEMBER"/>
    <property type="match status" value="1"/>
</dbReference>
<dbReference type="InterPro" id="IPR000212">
    <property type="entry name" value="DNA_helicase_UvrD/REP"/>
</dbReference>
<dbReference type="InterPro" id="IPR014017">
    <property type="entry name" value="DNA_helicase_UvrD-like_C"/>
</dbReference>
<keyword evidence="7" id="KW-0067">ATP-binding</keyword>
<evidence type="ECO:0000259" key="16">
    <source>
        <dbReference type="Pfam" id="PF13361"/>
    </source>
</evidence>
<dbReference type="Pfam" id="PF12705">
    <property type="entry name" value="PDDEXK_1"/>
    <property type="match status" value="1"/>
</dbReference>
<keyword evidence="6" id="KW-0269">Exonuclease</keyword>
<evidence type="ECO:0000259" key="15">
    <source>
        <dbReference type="Pfam" id="PF12705"/>
    </source>
</evidence>
<keyword evidence="5 17" id="KW-0347">Helicase</keyword>
<reference evidence="17" key="1">
    <citation type="submission" date="2022-03" db="EMBL/GenBank/DDBJ databases">
        <title>Brevibacterium spongiae sp. nov., isolated from marine sponge.</title>
        <authorList>
            <person name="Li Z."/>
            <person name="Zhang M."/>
        </authorList>
    </citation>
    <scope>NUCLEOTIDE SEQUENCE</scope>
    <source>
        <strain evidence="17">WHS-Z9</strain>
    </source>
</reference>
<name>A0ABY5SSS8_9MICO</name>
<organism evidence="17 18">
    <name type="scientific">Brevibacterium spongiae</name>
    <dbReference type="NCBI Taxonomy" id="2909672"/>
    <lineage>
        <taxon>Bacteria</taxon>
        <taxon>Bacillati</taxon>
        <taxon>Actinomycetota</taxon>
        <taxon>Actinomycetes</taxon>
        <taxon>Micrococcales</taxon>
        <taxon>Brevibacteriaceae</taxon>
        <taxon>Brevibacterium</taxon>
    </lineage>
</organism>
<sequence>MRYSAEELARLTAADPAQAFPPSPEQQVIIEADPAQSMKVTAGAGSGKTTVISQRVVWLVANGHVSPEEILGLTFTRKAVGELGGRIRVLLSRLRHNLGMGRELSLPGLDNPTVSTYNSYAASIVSEHGVSIGIEPETVLLDDAAAHTIAGDLIDSTSADEIPGSFSRETMISDVIAFAGAMNDHGRDVDEVTTYLEQCLAALVSSKGKPVDPNGRRAKLEAKIRTARLADAYMRAKRRNLAMDFSDQVRFAQRIIDQVPAAAAAERARWKIVLLDEFQDTSVAQLKLLRDLYHSTAVTAVGDPRQAIYGWRGASADNMFRFSADFHDVQSLTLSTSWRNDRTILQAANRIADGLTDSRESPLSARDGAGDGEVSVEISSGAHDPDYLSNGLRALTDWFRTIPEGATKAVLCRKRAHFPPVAAALEAAGFAVHVHGSSGLLSDPFVADVRAVLTAAIDPMAGDEVMRLISGRMLGLGAGDIAGLQTFTRRQTERRQEDRAETGADADDVIVEAIDQATIVEGIDELIEVARVLDHGPRSATDKALMADYRSSGMSTEALQRLVRLARALRTVRSGTGTISSIIRTALAETGIDSDVWGLSDSLRNLHRSSLDAFLSAASQYSAADDRPSITGFLSWLSLMEAHDALSTAEPTAAADAINIMTVHASKGLEFDAVAVPSLVVKDFPTEPRDKEGWMDRTALPYPLRGDRAHLVDFDLRDAQFDTKKALDEWIADFIRPHIADAHVAEERRLAYVAFTRAKRHLWLGAELMGARTEPDELSPFLTEAVEALGLTVDIPEPADESAEDRIETTEWPVPRTRQVAAAQQAADWVETSLEVSLETLAEAPGDVGDYAAQALRIGSRPESSLAAGMPDRLSATALVSWRRDPQKFRTQVLRPIPTPPSRAAEIGTNFHSWVEQHFGQSSIDIDEDNATRPIDAATIERLQATFLASEFATRRADHVEMSFELILGRFRVPGKIDAVFITDGHAEVVDWKTSKKPDGDVLEVMKWQLALYRFAILRAHPQITEVTGTFYFVGSDDVVRFTELPDEDEVIQWLEANDLR</sequence>
<keyword evidence="3" id="KW-0227">DNA damage</keyword>
<keyword evidence="8" id="KW-0238">DNA-binding</keyword>
<dbReference type="CDD" id="cd17932">
    <property type="entry name" value="DEXQc_UvrD"/>
    <property type="match status" value="1"/>
</dbReference>
<evidence type="ECO:0000313" key="18">
    <source>
        <dbReference type="Proteomes" id="UP001064879"/>
    </source>
</evidence>
<dbReference type="InterPro" id="IPR038726">
    <property type="entry name" value="PDDEXK_AddAB-type"/>
</dbReference>
<keyword evidence="10" id="KW-0413">Isomerase</keyword>
<dbReference type="InterPro" id="IPR011335">
    <property type="entry name" value="Restrct_endonuc-II-like"/>
</dbReference>
<keyword evidence="18" id="KW-1185">Reference proteome</keyword>
<dbReference type="EMBL" id="CP093443">
    <property type="protein sequence ID" value="UVI37607.1"/>
    <property type="molecule type" value="Genomic_DNA"/>
</dbReference>
<evidence type="ECO:0000259" key="14">
    <source>
        <dbReference type="Pfam" id="PF00580"/>
    </source>
</evidence>
<evidence type="ECO:0000256" key="5">
    <source>
        <dbReference type="ARBA" id="ARBA00022806"/>
    </source>
</evidence>
<evidence type="ECO:0000256" key="2">
    <source>
        <dbReference type="ARBA" id="ARBA00022741"/>
    </source>
</evidence>
<evidence type="ECO:0000256" key="7">
    <source>
        <dbReference type="ARBA" id="ARBA00022840"/>
    </source>
</evidence>
<feature type="domain" description="UvrD-like helicase ATP-binding" evidence="14">
    <location>
        <begin position="24"/>
        <end position="326"/>
    </location>
</feature>
<dbReference type="Gene3D" id="3.90.320.10">
    <property type="match status" value="1"/>
</dbReference>
<dbReference type="SUPFAM" id="SSF52540">
    <property type="entry name" value="P-loop containing nucleoside triphosphate hydrolases"/>
    <property type="match status" value="1"/>
</dbReference>
<dbReference type="Pfam" id="PF00580">
    <property type="entry name" value="UvrD-helicase"/>
    <property type="match status" value="1"/>
</dbReference>
<evidence type="ECO:0000313" key="17">
    <source>
        <dbReference type="EMBL" id="UVI37607.1"/>
    </source>
</evidence>
<dbReference type="PANTHER" id="PTHR11070:SF55">
    <property type="entry name" value="DNA 3'-5' HELICASE"/>
    <property type="match status" value="1"/>
</dbReference>
<keyword evidence="9" id="KW-0234">DNA repair</keyword>
<evidence type="ECO:0000256" key="13">
    <source>
        <dbReference type="ARBA" id="ARBA00048988"/>
    </source>
</evidence>